<evidence type="ECO:0000313" key="2">
    <source>
        <dbReference type="Proteomes" id="UP001196413"/>
    </source>
</evidence>
<dbReference type="EMBL" id="JAHQIW010005982">
    <property type="protein sequence ID" value="KAJ1367680.1"/>
    <property type="molecule type" value="Genomic_DNA"/>
</dbReference>
<organism evidence="1 2">
    <name type="scientific">Parelaphostrongylus tenuis</name>
    <name type="common">Meningeal worm</name>
    <dbReference type="NCBI Taxonomy" id="148309"/>
    <lineage>
        <taxon>Eukaryota</taxon>
        <taxon>Metazoa</taxon>
        <taxon>Ecdysozoa</taxon>
        <taxon>Nematoda</taxon>
        <taxon>Chromadorea</taxon>
        <taxon>Rhabditida</taxon>
        <taxon>Rhabditina</taxon>
        <taxon>Rhabditomorpha</taxon>
        <taxon>Strongyloidea</taxon>
        <taxon>Metastrongylidae</taxon>
        <taxon>Parelaphostrongylus</taxon>
    </lineage>
</organism>
<sequence>MVSNLWRSSWGLLSAERFIVHLYFELKDARRENAELRKQLVECGSGEHGQLIRAFEAERRQHIELLMQLKYCSLSLIHFVHDIHITKLSLWQEALLAAIAEKDRHLTLLGKLRTSREEIDTVRRKLKQENGRIVSIFSQVKLYLNGVWLLRFIVINPLWTKSTKDGALALSLFPWDTDFHWTFTSHSIAKKGDINIGLGLWVGLFSALQHG</sequence>
<name>A0AAD5R152_PARTN</name>
<evidence type="ECO:0000313" key="1">
    <source>
        <dbReference type="EMBL" id="KAJ1367680.1"/>
    </source>
</evidence>
<keyword evidence="2" id="KW-1185">Reference proteome</keyword>
<gene>
    <name evidence="1" type="ORF">KIN20_028637</name>
</gene>
<dbReference type="Proteomes" id="UP001196413">
    <property type="component" value="Unassembled WGS sequence"/>
</dbReference>
<comment type="caution">
    <text evidence="1">The sequence shown here is derived from an EMBL/GenBank/DDBJ whole genome shotgun (WGS) entry which is preliminary data.</text>
</comment>
<reference evidence="1" key="1">
    <citation type="submission" date="2021-06" db="EMBL/GenBank/DDBJ databases">
        <title>Parelaphostrongylus tenuis whole genome reference sequence.</title>
        <authorList>
            <person name="Garwood T.J."/>
            <person name="Larsen P.A."/>
            <person name="Fountain-Jones N.M."/>
            <person name="Garbe J.R."/>
            <person name="Macchietto M.G."/>
            <person name="Kania S.A."/>
            <person name="Gerhold R.W."/>
            <person name="Richards J.E."/>
            <person name="Wolf T.M."/>
        </authorList>
    </citation>
    <scope>NUCLEOTIDE SEQUENCE</scope>
    <source>
        <strain evidence="1">MNPRO001-30</strain>
        <tissue evidence="1">Meninges</tissue>
    </source>
</reference>
<accession>A0AAD5R152</accession>
<protein>
    <submittedName>
        <fullName evidence="1">Uncharacterized protein</fullName>
    </submittedName>
</protein>
<dbReference type="AlphaFoldDB" id="A0AAD5R152"/>
<proteinExistence type="predicted"/>